<reference evidence="6" key="1">
    <citation type="submission" date="2021-11" db="EMBL/GenBank/DDBJ databases">
        <authorList>
            <person name="Rodrigo-Torres L."/>
            <person name="Arahal R. D."/>
            <person name="Lucena T."/>
        </authorList>
    </citation>
    <scope>NUCLEOTIDE SEQUENCE</scope>
    <source>
        <strain evidence="6">CECT 7929</strain>
    </source>
</reference>
<evidence type="ECO:0000256" key="2">
    <source>
        <dbReference type="ARBA" id="ARBA00022980"/>
    </source>
</evidence>
<evidence type="ECO:0000313" key="7">
    <source>
        <dbReference type="Proteomes" id="UP000838672"/>
    </source>
</evidence>
<dbReference type="InterPro" id="IPR036049">
    <property type="entry name" value="Ribosomal_uL29_sf"/>
</dbReference>
<organism evidence="6 7">
    <name type="scientific">Vibrio stylophorae</name>
    <dbReference type="NCBI Taxonomy" id="659351"/>
    <lineage>
        <taxon>Bacteria</taxon>
        <taxon>Pseudomonadati</taxon>
        <taxon>Pseudomonadota</taxon>
        <taxon>Gammaproteobacteria</taxon>
        <taxon>Vibrionales</taxon>
        <taxon>Vibrionaceae</taxon>
        <taxon>Vibrio</taxon>
    </lineage>
</organism>
<dbReference type="PROSITE" id="PS00579">
    <property type="entry name" value="RIBOSOMAL_L29"/>
    <property type="match status" value="1"/>
</dbReference>
<evidence type="ECO:0000256" key="1">
    <source>
        <dbReference type="ARBA" id="ARBA00009254"/>
    </source>
</evidence>
<dbReference type="InterPro" id="IPR050063">
    <property type="entry name" value="Ribosomal_protein_uL29"/>
</dbReference>
<accession>A0ABM8ZWC0</accession>
<dbReference type="Proteomes" id="UP000838672">
    <property type="component" value="Unassembled WGS sequence"/>
</dbReference>
<dbReference type="RefSeq" id="WP_237467314.1">
    <property type="nucleotide sequence ID" value="NZ_CAKLDI010000001.1"/>
</dbReference>
<evidence type="ECO:0000256" key="5">
    <source>
        <dbReference type="HAMAP-Rule" id="MF_00374"/>
    </source>
</evidence>
<dbReference type="HAMAP" id="MF_00374">
    <property type="entry name" value="Ribosomal_uL29"/>
    <property type="match status" value="1"/>
</dbReference>
<keyword evidence="2 5" id="KW-0689">Ribosomal protein</keyword>
<protein>
    <recommendedName>
        <fullName evidence="4 5">Large ribosomal subunit protein uL29</fullName>
    </recommendedName>
</protein>
<gene>
    <name evidence="5 6" type="primary">rpmC</name>
    <name evidence="6" type="ORF">VST7929_02469</name>
</gene>
<dbReference type="InterPro" id="IPR018254">
    <property type="entry name" value="Ribosomal_uL29_CS"/>
</dbReference>
<dbReference type="GO" id="GO:0005840">
    <property type="term" value="C:ribosome"/>
    <property type="evidence" value="ECO:0007669"/>
    <property type="project" value="UniProtKB-KW"/>
</dbReference>
<dbReference type="PANTHER" id="PTHR10916:SF0">
    <property type="entry name" value="LARGE RIBOSOMAL SUBUNIT PROTEIN UL29C"/>
    <property type="match status" value="1"/>
</dbReference>
<comment type="similarity">
    <text evidence="1 5">Belongs to the universal ribosomal protein uL29 family.</text>
</comment>
<dbReference type="Pfam" id="PF00831">
    <property type="entry name" value="Ribosomal_L29"/>
    <property type="match status" value="1"/>
</dbReference>
<dbReference type="SUPFAM" id="SSF46561">
    <property type="entry name" value="Ribosomal protein L29 (L29p)"/>
    <property type="match status" value="1"/>
</dbReference>
<evidence type="ECO:0000313" key="6">
    <source>
        <dbReference type="EMBL" id="CAH0534525.1"/>
    </source>
</evidence>
<proteinExistence type="inferred from homology"/>
<keyword evidence="7" id="KW-1185">Reference proteome</keyword>
<dbReference type="Gene3D" id="1.10.287.310">
    <property type="match status" value="1"/>
</dbReference>
<dbReference type="PANTHER" id="PTHR10916">
    <property type="entry name" value="60S RIBOSOMAL PROTEIN L35/50S RIBOSOMAL PROTEIN L29"/>
    <property type="match status" value="1"/>
</dbReference>
<dbReference type="CDD" id="cd00427">
    <property type="entry name" value="Ribosomal_L29_HIP"/>
    <property type="match status" value="1"/>
</dbReference>
<dbReference type="EMBL" id="CAKLDI010000001">
    <property type="protein sequence ID" value="CAH0534525.1"/>
    <property type="molecule type" value="Genomic_DNA"/>
</dbReference>
<name>A0ABM8ZWC0_9VIBR</name>
<dbReference type="NCBIfam" id="TIGR00012">
    <property type="entry name" value="L29"/>
    <property type="match status" value="1"/>
</dbReference>
<sequence>MKAQELREKSVEDLNAELLNLLREQFNLRMQVATGQLQQTHTLKTVRRDIARVKTVLKQKAGA</sequence>
<dbReference type="InterPro" id="IPR001854">
    <property type="entry name" value="Ribosomal_uL29"/>
</dbReference>
<comment type="caution">
    <text evidence="6">The sequence shown here is derived from an EMBL/GenBank/DDBJ whole genome shotgun (WGS) entry which is preliminary data.</text>
</comment>
<keyword evidence="3 5" id="KW-0687">Ribonucleoprotein</keyword>
<evidence type="ECO:0000256" key="4">
    <source>
        <dbReference type="ARBA" id="ARBA00035204"/>
    </source>
</evidence>
<evidence type="ECO:0000256" key="3">
    <source>
        <dbReference type="ARBA" id="ARBA00023274"/>
    </source>
</evidence>